<feature type="transmembrane region" description="Helical" evidence="3">
    <location>
        <begin position="274"/>
        <end position="292"/>
    </location>
</feature>
<evidence type="ECO:0000313" key="4">
    <source>
        <dbReference type="EMBL" id="KZS92098.1"/>
    </source>
</evidence>
<evidence type="ECO:0000256" key="2">
    <source>
        <dbReference type="ARBA" id="ARBA00006727"/>
    </source>
</evidence>
<keyword evidence="5" id="KW-1185">Reference proteome</keyword>
<feature type="transmembrane region" description="Helical" evidence="3">
    <location>
        <begin position="146"/>
        <end position="167"/>
    </location>
</feature>
<gene>
    <name evidence="4" type="ORF">SISNIDRAFT_413017</name>
</gene>
<dbReference type="PANTHER" id="PTHR11360:SF284">
    <property type="entry name" value="EG:103B4.3 PROTEIN-RELATED"/>
    <property type="match status" value="1"/>
</dbReference>
<dbReference type="Gene3D" id="1.20.1250.20">
    <property type="entry name" value="MFS general substrate transporter like domains"/>
    <property type="match status" value="1"/>
</dbReference>
<feature type="transmembrane region" description="Helical" evidence="3">
    <location>
        <begin position="217"/>
        <end position="237"/>
    </location>
</feature>
<organism evidence="4 5">
    <name type="scientific">Sistotremastrum niveocremeum HHB9708</name>
    <dbReference type="NCBI Taxonomy" id="1314777"/>
    <lineage>
        <taxon>Eukaryota</taxon>
        <taxon>Fungi</taxon>
        <taxon>Dikarya</taxon>
        <taxon>Basidiomycota</taxon>
        <taxon>Agaricomycotina</taxon>
        <taxon>Agaricomycetes</taxon>
        <taxon>Sistotremastrales</taxon>
        <taxon>Sistotremastraceae</taxon>
        <taxon>Sertulicium</taxon>
        <taxon>Sertulicium niveocremeum</taxon>
    </lineage>
</organism>
<feature type="non-terminal residue" evidence="4">
    <location>
        <position position="1"/>
    </location>
</feature>
<feature type="transmembrane region" description="Helical" evidence="3">
    <location>
        <begin position="114"/>
        <end position="134"/>
    </location>
</feature>
<evidence type="ECO:0000256" key="3">
    <source>
        <dbReference type="SAM" id="Phobius"/>
    </source>
</evidence>
<dbReference type="EMBL" id="KV419411">
    <property type="protein sequence ID" value="KZS92098.1"/>
    <property type="molecule type" value="Genomic_DNA"/>
</dbReference>
<dbReference type="SUPFAM" id="SSF103473">
    <property type="entry name" value="MFS general substrate transporter"/>
    <property type="match status" value="1"/>
</dbReference>
<evidence type="ECO:0000256" key="1">
    <source>
        <dbReference type="ARBA" id="ARBA00004141"/>
    </source>
</evidence>
<dbReference type="GO" id="GO:0022857">
    <property type="term" value="F:transmembrane transporter activity"/>
    <property type="evidence" value="ECO:0007669"/>
    <property type="project" value="InterPro"/>
</dbReference>
<keyword evidence="3" id="KW-0472">Membrane</keyword>
<dbReference type="Proteomes" id="UP000076722">
    <property type="component" value="Unassembled WGS sequence"/>
</dbReference>
<proteinExistence type="inferred from homology"/>
<feature type="transmembrane region" description="Helical" evidence="3">
    <location>
        <begin position="243"/>
        <end position="262"/>
    </location>
</feature>
<reference evidence="4 5" key="1">
    <citation type="journal article" date="2016" name="Mol. Biol. Evol.">
        <title>Comparative Genomics of Early-Diverging Mushroom-Forming Fungi Provides Insights into the Origins of Lignocellulose Decay Capabilities.</title>
        <authorList>
            <person name="Nagy L.G."/>
            <person name="Riley R."/>
            <person name="Tritt A."/>
            <person name="Adam C."/>
            <person name="Daum C."/>
            <person name="Floudas D."/>
            <person name="Sun H."/>
            <person name="Yadav J.S."/>
            <person name="Pangilinan J."/>
            <person name="Larsson K.H."/>
            <person name="Matsuura K."/>
            <person name="Barry K."/>
            <person name="Labutti K."/>
            <person name="Kuo R."/>
            <person name="Ohm R.A."/>
            <person name="Bhattacharya S.S."/>
            <person name="Shirouzu T."/>
            <person name="Yoshinaga Y."/>
            <person name="Martin F.M."/>
            <person name="Grigoriev I.V."/>
            <person name="Hibbett D.S."/>
        </authorList>
    </citation>
    <scope>NUCLEOTIDE SEQUENCE [LARGE SCALE GENOMIC DNA]</scope>
    <source>
        <strain evidence="4 5">HHB9708</strain>
    </source>
</reference>
<dbReference type="AlphaFoldDB" id="A0A164T5H5"/>
<dbReference type="InterPro" id="IPR036259">
    <property type="entry name" value="MFS_trans_sf"/>
</dbReference>
<dbReference type="InterPro" id="IPR011701">
    <property type="entry name" value="MFS"/>
</dbReference>
<evidence type="ECO:0000313" key="5">
    <source>
        <dbReference type="Proteomes" id="UP000076722"/>
    </source>
</evidence>
<dbReference type="Pfam" id="PF07690">
    <property type="entry name" value="MFS_1"/>
    <property type="match status" value="1"/>
</dbReference>
<comment type="subcellular location">
    <subcellularLocation>
        <location evidence="1">Membrane</location>
        <topology evidence="1">Multi-pass membrane protein</topology>
    </subcellularLocation>
</comment>
<comment type="similarity">
    <text evidence="2">Belongs to the major facilitator superfamily. Monocarboxylate porter (TC 2.A.1.13) family.</text>
</comment>
<accession>A0A164T5H5</accession>
<dbReference type="InterPro" id="IPR050327">
    <property type="entry name" value="Proton-linked_MCT"/>
</dbReference>
<sequence>HVYAFGVYEAFYKVNYLSNESSSNIAWIGSVQLALLAGLGLFVGPLSDRGYFYHLVLVSSALYIFSNFMLSITEPQHYYQVFLPQGLGMGLAMGIMYTPCLAVVSDHFPGRSRALAFGIACTGTAFGGIIHPILLNNLINRNGQTFRRAVEISAGFSAGLLLLANVFQREKRPLEEHTKTHLHIVLILREPKYLILCVGYVDSFIARSQSSQSGSSIFVYYGSVFPVIYLQLFSVTKGFPMRFSFYLLPMFHTASVVGRILLNFSADRFGSLKVLIITTIGTGAVTFGFLGIGSPAGMTVVTLLIGFFAGGCDLFLGDSIFLLSRKFVELQPDLALPSLSGPPIDGALLTERLIWDRPIIFSSVRLPAINTKRAVSD</sequence>
<feature type="transmembrane region" description="Helical" evidence="3">
    <location>
        <begin position="51"/>
        <end position="70"/>
    </location>
</feature>
<name>A0A164T5H5_9AGAM</name>
<feature type="transmembrane region" description="Helical" evidence="3">
    <location>
        <begin position="298"/>
        <end position="316"/>
    </location>
</feature>
<dbReference type="GO" id="GO:0016020">
    <property type="term" value="C:membrane"/>
    <property type="evidence" value="ECO:0007669"/>
    <property type="project" value="UniProtKB-SubCell"/>
</dbReference>
<feature type="transmembrane region" description="Helical" evidence="3">
    <location>
        <begin position="25"/>
        <end position="44"/>
    </location>
</feature>
<feature type="transmembrane region" description="Helical" evidence="3">
    <location>
        <begin position="82"/>
        <end position="102"/>
    </location>
</feature>
<keyword evidence="3" id="KW-0812">Transmembrane</keyword>
<dbReference type="PANTHER" id="PTHR11360">
    <property type="entry name" value="MONOCARBOXYLATE TRANSPORTER"/>
    <property type="match status" value="1"/>
</dbReference>
<protein>
    <submittedName>
        <fullName evidence="4">MFS general substrate transporter</fullName>
    </submittedName>
</protein>
<keyword evidence="3" id="KW-1133">Transmembrane helix</keyword>